<name>M5RUF4_9BACT</name>
<comment type="caution">
    <text evidence="1">The sequence shown here is derived from an EMBL/GenBank/DDBJ whole genome shotgun (WGS) entry which is preliminary data.</text>
</comment>
<reference evidence="1 2" key="1">
    <citation type="journal article" date="2013" name="Mar. Genomics">
        <title>Expression of sulfatases in Rhodopirellula baltica and the diversity of sulfatases in the genus Rhodopirellula.</title>
        <authorList>
            <person name="Wegner C.E."/>
            <person name="Richter-Heitmann T."/>
            <person name="Klindworth A."/>
            <person name="Klockow C."/>
            <person name="Richter M."/>
            <person name="Achstetter T."/>
            <person name="Glockner F.O."/>
            <person name="Harder J."/>
        </authorList>
    </citation>
    <scope>NUCLEOTIDE SEQUENCE [LARGE SCALE GENOMIC DNA]</scope>
    <source>
        <strain evidence="1 2">SM1</strain>
    </source>
</reference>
<dbReference type="Proteomes" id="UP000011991">
    <property type="component" value="Unassembled WGS sequence"/>
</dbReference>
<sequence>MVNFLSLDTDCTDAWDFIRSCRILNLPALGFFKGRLNVDTLIGLRDRDVLTQTIRRWIKAEGGEPDAARESPS</sequence>
<proteinExistence type="predicted"/>
<gene>
    <name evidence="1" type="ORF">RMSM_05463</name>
</gene>
<protein>
    <recommendedName>
        <fullName evidence="3">Thioredoxin domain-containing protein</fullName>
    </recommendedName>
</protein>
<accession>M5RUF4</accession>
<dbReference type="AlphaFoldDB" id="M5RUF4"/>
<keyword evidence="2" id="KW-1185">Reference proteome</keyword>
<evidence type="ECO:0000313" key="2">
    <source>
        <dbReference type="Proteomes" id="UP000011991"/>
    </source>
</evidence>
<dbReference type="EMBL" id="ANOG01000776">
    <property type="protein sequence ID" value="EMI17609.1"/>
    <property type="molecule type" value="Genomic_DNA"/>
</dbReference>
<organism evidence="1 2">
    <name type="scientific">Rhodopirellula maiorica SM1</name>
    <dbReference type="NCBI Taxonomy" id="1265738"/>
    <lineage>
        <taxon>Bacteria</taxon>
        <taxon>Pseudomonadati</taxon>
        <taxon>Planctomycetota</taxon>
        <taxon>Planctomycetia</taxon>
        <taxon>Pirellulales</taxon>
        <taxon>Pirellulaceae</taxon>
        <taxon>Novipirellula</taxon>
    </lineage>
</organism>
<evidence type="ECO:0008006" key="3">
    <source>
        <dbReference type="Google" id="ProtNLM"/>
    </source>
</evidence>
<evidence type="ECO:0000313" key="1">
    <source>
        <dbReference type="EMBL" id="EMI17609.1"/>
    </source>
</evidence>